<dbReference type="AlphaFoldDB" id="A0AA46DYP5"/>
<dbReference type="PANTHER" id="PTHR28570:SF2">
    <property type="entry name" value="M18 FAMILY AMINOPEPTIDASE 1-RELATED"/>
    <property type="match status" value="1"/>
</dbReference>
<evidence type="ECO:0000256" key="9">
    <source>
        <dbReference type="RuleBase" id="RU004386"/>
    </source>
</evidence>
<dbReference type="InterPro" id="IPR001948">
    <property type="entry name" value="Peptidase_M18"/>
</dbReference>
<evidence type="ECO:0000313" key="12">
    <source>
        <dbReference type="Proteomes" id="UP000294678"/>
    </source>
</evidence>
<comment type="cofactor">
    <cofactor evidence="1 10">
        <name>Zn(2+)</name>
        <dbReference type="ChEBI" id="CHEBI:29105"/>
    </cofactor>
</comment>
<evidence type="ECO:0000256" key="2">
    <source>
        <dbReference type="ARBA" id="ARBA00008290"/>
    </source>
</evidence>
<dbReference type="Pfam" id="PF02127">
    <property type="entry name" value="Peptidase_M18"/>
    <property type="match status" value="1"/>
</dbReference>
<dbReference type="SUPFAM" id="SSF101821">
    <property type="entry name" value="Aminopeptidase/glucanase lid domain"/>
    <property type="match status" value="1"/>
</dbReference>
<keyword evidence="7 9" id="KW-0862">Zinc</keyword>
<evidence type="ECO:0000256" key="7">
    <source>
        <dbReference type="ARBA" id="ARBA00022833"/>
    </source>
</evidence>
<evidence type="ECO:0000256" key="10">
    <source>
        <dbReference type="RuleBase" id="RU004387"/>
    </source>
</evidence>
<dbReference type="Gene3D" id="3.40.630.10">
    <property type="entry name" value="Zn peptidases"/>
    <property type="match status" value="1"/>
</dbReference>
<dbReference type="GO" id="GO:0006508">
    <property type="term" value="P:proteolysis"/>
    <property type="evidence" value="ECO:0007669"/>
    <property type="project" value="UniProtKB-KW"/>
</dbReference>
<evidence type="ECO:0000256" key="3">
    <source>
        <dbReference type="ARBA" id="ARBA00022438"/>
    </source>
</evidence>
<evidence type="ECO:0000256" key="6">
    <source>
        <dbReference type="ARBA" id="ARBA00022801"/>
    </source>
</evidence>
<dbReference type="EC" id="3.4.11.-" evidence="10"/>
<dbReference type="GO" id="GO:0005737">
    <property type="term" value="C:cytoplasm"/>
    <property type="evidence" value="ECO:0007669"/>
    <property type="project" value="UniProtKB-ARBA"/>
</dbReference>
<dbReference type="GO" id="GO:0008237">
    <property type="term" value="F:metallopeptidase activity"/>
    <property type="evidence" value="ECO:0007669"/>
    <property type="project" value="UniProtKB-KW"/>
</dbReference>
<comment type="similarity">
    <text evidence="2 9">Belongs to the peptidase M18 family.</text>
</comment>
<dbReference type="InterPro" id="IPR023358">
    <property type="entry name" value="Peptidase_M18_dom2"/>
</dbReference>
<keyword evidence="5 9" id="KW-0479">Metal-binding</keyword>
<dbReference type="SUPFAM" id="SSF53187">
    <property type="entry name" value="Zn-dependent exopeptidases"/>
    <property type="match status" value="1"/>
</dbReference>
<evidence type="ECO:0000313" key="11">
    <source>
        <dbReference type="EMBL" id="TDT69847.1"/>
    </source>
</evidence>
<sequence length="463" mass="52263">MLERKLENGWKNLDEKTKKDIFDFSEGYKKFLDISKTEREFVNKSIELAEAKGFVNADTVKELKAFDKVYYINRGKNVILAVIGEEDIENGANFVVSHVDVPRLDLKQNPLFEDLEIAMMKTHYYGGIKKYQWVSIPLALHGVVILENGEKIEIVIGEDENDPVFTIPDILPHLSRKVQDDRKAREVVKGEELNIIVGTIPTTIEDKEIKNRVKYAVLEKLNEKYGMKEEDFLSAEFEIVPAFKAKDVGLDRAIVGAYGHDDRICGYTSLKAILEVERPKKTAICYIADKEEIGSTGSTGLESKYIEYFMGDIISKLKSNYNDMMLRRCLWSSNALSSDVNAAVNPMFKSVHDSDNAAKFGYGIVVTKYTGHGGKYSSNDADAEYVYKIRKVLNDNGIKWQTGMLGKVDEGGGGTVAKFLAHYGIKTIDAGPALLAMHSPFELASKFDIYETYRTYKVFFDMK</sequence>
<dbReference type="Gene3D" id="2.30.250.10">
    <property type="entry name" value="Aminopeptidase i, Domain 2"/>
    <property type="match status" value="1"/>
</dbReference>
<gene>
    <name evidence="11" type="ORF">EV215_1390</name>
</gene>
<keyword evidence="8 9" id="KW-0482">Metalloprotease</keyword>
<evidence type="ECO:0000256" key="8">
    <source>
        <dbReference type="ARBA" id="ARBA00023049"/>
    </source>
</evidence>
<evidence type="ECO:0000256" key="1">
    <source>
        <dbReference type="ARBA" id="ARBA00001947"/>
    </source>
</evidence>
<organism evidence="11 12">
    <name type="scientific">Hypnocyclicus thermotrophus</name>
    <dbReference type="NCBI Taxonomy" id="1627895"/>
    <lineage>
        <taxon>Bacteria</taxon>
        <taxon>Fusobacteriati</taxon>
        <taxon>Fusobacteriota</taxon>
        <taxon>Fusobacteriia</taxon>
        <taxon>Fusobacteriales</taxon>
        <taxon>Fusobacteriaceae</taxon>
        <taxon>Hypnocyclicus</taxon>
    </lineage>
</organism>
<evidence type="ECO:0000256" key="5">
    <source>
        <dbReference type="ARBA" id="ARBA00022723"/>
    </source>
</evidence>
<proteinExistence type="inferred from homology"/>
<reference evidence="11 12" key="1">
    <citation type="submission" date="2019-03" db="EMBL/GenBank/DDBJ databases">
        <title>Genomic Encyclopedia of Type Strains, Phase IV (KMG-IV): sequencing the most valuable type-strain genomes for metagenomic binning, comparative biology and taxonomic classification.</title>
        <authorList>
            <person name="Goeker M."/>
        </authorList>
    </citation>
    <scope>NUCLEOTIDE SEQUENCE [LARGE SCALE GENOMIC DNA]</scope>
    <source>
        <strain evidence="11 12">DSM 100055</strain>
    </source>
</reference>
<dbReference type="PRINTS" id="PR00932">
    <property type="entry name" value="AMINO1PTASE"/>
</dbReference>
<dbReference type="FunFam" id="2.30.250.10:FF:000006">
    <property type="entry name" value="Probable M18 family aminopeptidase 1"/>
    <property type="match status" value="1"/>
</dbReference>
<name>A0AA46DYP5_9FUSO</name>
<dbReference type="GO" id="GO:0004177">
    <property type="term" value="F:aminopeptidase activity"/>
    <property type="evidence" value="ECO:0007669"/>
    <property type="project" value="UniProtKB-KW"/>
</dbReference>
<keyword evidence="3 9" id="KW-0031">Aminopeptidase</keyword>
<comment type="caution">
    <text evidence="11">The sequence shown here is derived from an EMBL/GenBank/DDBJ whole genome shotgun (WGS) entry which is preliminary data.</text>
</comment>
<dbReference type="NCBIfam" id="NF002600">
    <property type="entry name" value="PRK02256.1"/>
    <property type="match status" value="1"/>
</dbReference>
<keyword evidence="6 9" id="KW-0378">Hydrolase</keyword>
<dbReference type="GO" id="GO:0008270">
    <property type="term" value="F:zinc ion binding"/>
    <property type="evidence" value="ECO:0007669"/>
    <property type="project" value="InterPro"/>
</dbReference>
<protein>
    <recommendedName>
        <fullName evidence="10">M18 family aminopeptidase</fullName>
        <ecNumber evidence="10">3.4.11.-</ecNumber>
    </recommendedName>
</protein>
<accession>A0AA46DYP5</accession>
<dbReference type="RefSeq" id="WP_134113258.1">
    <property type="nucleotide sequence ID" value="NZ_SOBG01000005.1"/>
</dbReference>
<dbReference type="EMBL" id="SOBG01000005">
    <property type="protein sequence ID" value="TDT69847.1"/>
    <property type="molecule type" value="Genomic_DNA"/>
</dbReference>
<keyword evidence="4 9" id="KW-0645">Protease</keyword>
<evidence type="ECO:0000256" key="4">
    <source>
        <dbReference type="ARBA" id="ARBA00022670"/>
    </source>
</evidence>
<dbReference type="Proteomes" id="UP000294678">
    <property type="component" value="Unassembled WGS sequence"/>
</dbReference>
<keyword evidence="12" id="KW-1185">Reference proteome</keyword>
<dbReference type="PANTHER" id="PTHR28570">
    <property type="entry name" value="ASPARTYL AMINOPEPTIDASE"/>
    <property type="match status" value="1"/>
</dbReference>